<dbReference type="AlphaFoldDB" id="A0A0U3J2V4"/>
<dbReference type="EMBL" id="CP012903">
    <property type="protein sequence ID" value="ALV81817.1"/>
    <property type="molecule type" value="Genomic_DNA"/>
</dbReference>
<reference evidence="1" key="1">
    <citation type="submission" date="2015-10" db="EMBL/GenBank/DDBJ databases">
        <title>Colistin resistant Pseudomonas aeruginosa ST 654 with blaNDM-1 arrives in North America.</title>
        <authorList>
            <person name="Mataseje L.F."/>
            <person name="Peirano G."/>
            <person name="Church D.L."/>
            <person name="Conly J."/>
            <person name="Mulvey M.R."/>
            <person name="Pitout J.D."/>
        </authorList>
    </citation>
    <scope>NUCLEOTIDE SEQUENCE</scope>
    <source>
        <strain evidence="1">N15-01091</strain>
        <plasmid evidence="1">pNDM15-1091</plasmid>
    </source>
</reference>
<sequence>MNSFPIEQGEQLRVGTVDFVSPNEIRALLDIDSPDAVALNAGTPRNFPRVNSYVLVSCDNGYLVGQIEWLAVEHSPYPKQRDIQDFGLVNLPFPRKKISLKWHS</sequence>
<organism evidence="1">
    <name type="scientific">Providencia rettgeri</name>
    <dbReference type="NCBI Taxonomy" id="587"/>
    <lineage>
        <taxon>Bacteria</taxon>
        <taxon>Pseudomonadati</taxon>
        <taxon>Pseudomonadota</taxon>
        <taxon>Gammaproteobacteria</taxon>
        <taxon>Enterobacterales</taxon>
        <taxon>Morganellaceae</taxon>
        <taxon>Providencia</taxon>
    </lineage>
</organism>
<accession>A0A0U3J2V4</accession>
<keyword evidence="1" id="KW-0614">Plasmid</keyword>
<name>A0A0U3J2V4_PRORE</name>
<gene>
    <name evidence="1" type="ORF">AOY08_100102</name>
</gene>
<evidence type="ECO:0000313" key="1">
    <source>
        <dbReference type="EMBL" id="ALV81817.1"/>
    </source>
</evidence>
<proteinExistence type="predicted"/>
<geneLocation type="plasmid" evidence="1">
    <name>pNDM15-1091</name>
</geneLocation>
<protein>
    <submittedName>
        <fullName evidence="1">Uncharacterized protein</fullName>
    </submittedName>
</protein>